<dbReference type="EMBL" id="LGRN01000324">
    <property type="protein sequence ID" value="OJD13196.1"/>
    <property type="molecule type" value="Genomic_DNA"/>
</dbReference>
<dbReference type="AlphaFoldDB" id="A0A1J9QBA5"/>
<protein>
    <submittedName>
        <fullName evidence="2">Uncharacterized protein</fullName>
    </submittedName>
</protein>
<dbReference type="STRING" id="1447872.A0A1J9QBA5"/>
<name>A0A1J9QBA5_9EURO</name>
<proteinExistence type="predicted"/>
<sequence>MTSSCVSLSRPTLECHTANPESSGFHDAMQKCTLPDRLDLKNISVFPESSYLSESSLPLIEDLNLQRRSASPLEVSYRLKRSSKRLHQSDSERIRISRIRQFRDEQSFVKENDEDDERVNAGGLNSVKNRSVFTEPSRLSSTGSSRSDEGNNEENGRTNTDNLKSM</sequence>
<gene>
    <name evidence="2" type="ORF">AJ78_06314</name>
</gene>
<reference evidence="2 3" key="1">
    <citation type="submission" date="2015-07" db="EMBL/GenBank/DDBJ databases">
        <title>Emmonsia species relationships and genome sequence.</title>
        <authorList>
            <consortium name="The Broad Institute Genomics Platform"/>
            <person name="Cuomo C.A."/>
            <person name="Munoz J.F."/>
            <person name="Imamovic A."/>
            <person name="Priest M.E."/>
            <person name="Young S."/>
            <person name="Clay O.K."/>
            <person name="McEwen J.G."/>
        </authorList>
    </citation>
    <scope>NUCLEOTIDE SEQUENCE [LARGE SCALE GENOMIC DNA]</scope>
    <source>
        <strain evidence="2 3">UAMH 9510</strain>
    </source>
</reference>
<feature type="region of interest" description="Disordered" evidence="1">
    <location>
        <begin position="110"/>
        <end position="166"/>
    </location>
</feature>
<evidence type="ECO:0000313" key="3">
    <source>
        <dbReference type="Proteomes" id="UP000182235"/>
    </source>
</evidence>
<dbReference type="Proteomes" id="UP000182235">
    <property type="component" value="Unassembled WGS sequence"/>
</dbReference>
<organism evidence="2 3">
    <name type="scientific">Emergomyces pasteurianus Ep9510</name>
    <dbReference type="NCBI Taxonomy" id="1447872"/>
    <lineage>
        <taxon>Eukaryota</taxon>
        <taxon>Fungi</taxon>
        <taxon>Dikarya</taxon>
        <taxon>Ascomycota</taxon>
        <taxon>Pezizomycotina</taxon>
        <taxon>Eurotiomycetes</taxon>
        <taxon>Eurotiomycetidae</taxon>
        <taxon>Onygenales</taxon>
        <taxon>Ajellomycetaceae</taxon>
        <taxon>Emergomyces</taxon>
    </lineage>
</organism>
<comment type="caution">
    <text evidence="2">The sequence shown here is derived from an EMBL/GenBank/DDBJ whole genome shotgun (WGS) entry which is preliminary data.</text>
</comment>
<accession>A0A1J9QBA5</accession>
<evidence type="ECO:0000313" key="2">
    <source>
        <dbReference type="EMBL" id="OJD13196.1"/>
    </source>
</evidence>
<dbReference type="VEuPathDB" id="FungiDB:AJ78_06314"/>
<feature type="compositionally biased region" description="Low complexity" evidence="1">
    <location>
        <begin position="157"/>
        <end position="166"/>
    </location>
</feature>
<keyword evidence="3" id="KW-1185">Reference proteome</keyword>
<evidence type="ECO:0000256" key="1">
    <source>
        <dbReference type="SAM" id="MobiDB-lite"/>
    </source>
</evidence>